<dbReference type="EMBL" id="JBHTAX010000002">
    <property type="protein sequence ID" value="MFC7192015.1"/>
    <property type="molecule type" value="Genomic_DNA"/>
</dbReference>
<reference evidence="2" key="1">
    <citation type="journal article" date="2014" name="Int. J. Syst. Evol. Microbiol.">
        <title>Complete genome sequence of Corynebacterium casei LMG S-19264T (=DSM 44701T), isolated from a smear-ripened cheese.</title>
        <authorList>
            <consortium name="US DOE Joint Genome Institute (JGI-PGF)"/>
            <person name="Walter F."/>
            <person name="Albersmeier A."/>
            <person name="Kalinowski J."/>
            <person name="Ruckert C."/>
        </authorList>
    </citation>
    <scope>NUCLEOTIDE SEQUENCE [LARGE SCALE GENOMIC DNA]</scope>
    <source>
        <strain evidence="2">NBRC 107106</strain>
    </source>
</reference>
<feature type="region of interest" description="Disordered" evidence="1">
    <location>
        <begin position="45"/>
        <end position="97"/>
    </location>
</feature>
<evidence type="ECO:0000313" key="2">
    <source>
        <dbReference type="EMBL" id="MFC7191863.1"/>
    </source>
</evidence>
<gene>
    <name evidence="2" type="ORF">ACFQL7_20135</name>
    <name evidence="3" type="ORF">ACFQL7_20910</name>
</gene>
<evidence type="ECO:0000313" key="3">
    <source>
        <dbReference type="EMBL" id="MFC7192015.1"/>
    </source>
</evidence>
<evidence type="ECO:0000256" key="1">
    <source>
        <dbReference type="SAM" id="MobiDB-lite"/>
    </source>
</evidence>
<evidence type="ECO:0000313" key="4">
    <source>
        <dbReference type="Proteomes" id="UP001596417"/>
    </source>
</evidence>
<name>A0ABD5YRR3_9EURY</name>
<reference evidence="2" key="3">
    <citation type="submission" date="2024-09" db="EMBL/GenBank/DDBJ databases">
        <authorList>
            <person name="Sun Q."/>
        </authorList>
    </citation>
    <scope>NUCLEOTIDE SEQUENCE</scope>
    <source>
        <strain evidence="2">NBRC 107106</strain>
    </source>
</reference>
<organism evidence="2 4">
    <name type="scientific">Halocatena marina</name>
    <dbReference type="NCBI Taxonomy" id="2934937"/>
    <lineage>
        <taxon>Archaea</taxon>
        <taxon>Methanobacteriati</taxon>
        <taxon>Methanobacteriota</taxon>
        <taxon>Stenosarchaea group</taxon>
        <taxon>Halobacteria</taxon>
        <taxon>Halobacteriales</taxon>
        <taxon>Natronomonadaceae</taxon>
        <taxon>Halocatena</taxon>
    </lineage>
</organism>
<reference evidence="4" key="2">
    <citation type="journal article" date="2019" name="Int. J. Syst. Evol. Microbiol.">
        <title>The Global Catalogue of Microorganisms (GCM) 10K type strain sequencing project: providing services to taxonomists for standard genome sequencing and annotation.</title>
        <authorList>
            <consortium name="The Broad Institute Genomics Platform"/>
            <consortium name="The Broad Institute Genome Sequencing Center for Infectious Disease"/>
            <person name="Wu L."/>
            <person name="Ma J."/>
        </authorList>
    </citation>
    <scope>NUCLEOTIDE SEQUENCE [LARGE SCALE GENOMIC DNA]</scope>
    <source>
        <strain evidence="4">RDMS1</strain>
    </source>
</reference>
<dbReference type="Proteomes" id="UP001596417">
    <property type="component" value="Unassembled WGS sequence"/>
</dbReference>
<sequence>MAIKLVNNGLLTFKAAAERIGIDPETELPQEGEIDEHIRKINLLAGKGDDIQNPDGGSPTDTGGGTDSAGGEVESRQNPEKDTSGSDSRNKKSVTEE</sequence>
<dbReference type="EMBL" id="JBHTAX010000001">
    <property type="protein sequence ID" value="MFC7191863.1"/>
    <property type="molecule type" value="Genomic_DNA"/>
</dbReference>
<keyword evidence="4" id="KW-1185">Reference proteome</keyword>
<dbReference type="AlphaFoldDB" id="A0ABD5YRR3"/>
<dbReference type="RefSeq" id="WP_390206398.1">
    <property type="nucleotide sequence ID" value="NZ_JBHTAX010000001.1"/>
</dbReference>
<feature type="compositionally biased region" description="Basic and acidic residues" evidence="1">
    <location>
        <begin position="73"/>
        <end position="97"/>
    </location>
</feature>
<proteinExistence type="predicted"/>
<accession>A0ABD5YRR3</accession>
<comment type="caution">
    <text evidence="2">The sequence shown here is derived from an EMBL/GenBank/DDBJ whole genome shotgun (WGS) entry which is preliminary data.</text>
</comment>
<protein>
    <submittedName>
        <fullName evidence="2">Uncharacterized protein</fullName>
    </submittedName>
</protein>